<feature type="transmembrane region" description="Helical" evidence="8">
    <location>
        <begin position="137"/>
        <end position="159"/>
    </location>
</feature>
<feature type="transmembrane region" description="Helical" evidence="8">
    <location>
        <begin position="9"/>
        <end position="30"/>
    </location>
</feature>
<evidence type="ECO:0000256" key="1">
    <source>
        <dbReference type="ARBA" id="ARBA00004141"/>
    </source>
</evidence>
<evidence type="ECO:0000256" key="5">
    <source>
        <dbReference type="ARBA" id="ARBA00022692"/>
    </source>
</evidence>
<dbReference type="GO" id="GO:0009847">
    <property type="term" value="P:spore germination"/>
    <property type="evidence" value="ECO:0007669"/>
    <property type="project" value="InterPro"/>
</dbReference>
<proteinExistence type="inferred from homology"/>
<dbReference type="PANTHER" id="PTHR34975">
    <property type="entry name" value="SPORE GERMINATION PROTEIN A2"/>
    <property type="match status" value="1"/>
</dbReference>
<organism evidence="9 10">
    <name type="scientific">Clostridium fungisolvens</name>
    <dbReference type="NCBI Taxonomy" id="1604897"/>
    <lineage>
        <taxon>Bacteria</taxon>
        <taxon>Bacillati</taxon>
        <taxon>Bacillota</taxon>
        <taxon>Clostridia</taxon>
        <taxon>Eubacteriales</taxon>
        <taxon>Clostridiaceae</taxon>
        <taxon>Clostridium</taxon>
    </lineage>
</organism>
<gene>
    <name evidence="9" type="ORF">bsdtw1_00329</name>
</gene>
<evidence type="ECO:0000256" key="4">
    <source>
        <dbReference type="ARBA" id="ARBA00022544"/>
    </source>
</evidence>
<dbReference type="Proteomes" id="UP000580568">
    <property type="component" value="Unassembled WGS sequence"/>
</dbReference>
<feature type="transmembrane region" description="Helical" evidence="8">
    <location>
        <begin position="266"/>
        <end position="287"/>
    </location>
</feature>
<dbReference type="GO" id="GO:0016020">
    <property type="term" value="C:membrane"/>
    <property type="evidence" value="ECO:0007669"/>
    <property type="project" value="UniProtKB-SubCell"/>
</dbReference>
<keyword evidence="6 8" id="KW-1133">Transmembrane helix</keyword>
<feature type="transmembrane region" description="Helical" evidence="8">
    <location>
        <begin position="332"/>
        <end position="351"/>
    </location>
</feature>
<dbReference type="PANTHER" id="PTHR34975:SF2">
    <property type="entry name" value="SPORE GERMINATION PROTEIN A2"/>
    <property type="match status" value="1"/>
</dbReference>
<evidence type="ECO:0000256" key="2">
    <source>
        <dbReference type="ARBA" id="ARBA00007998"/>
    </source>
</evidence>
<keyword evidence="7 8" id="KW-0472">Membrane</keyword>
<evidence type="ECO:0000256" key="3">
    <source>
        <dbReference type="ARBA" id="ARBA00022448"/>
    </source>
</evidence>
<feature type="transmembrane region" description="Helical" evidence="8">
    <location>
        <begin position="299"/>
        <end position="320"/>
    </location>
</feature>
<dbReference type="Pfam" id="PF03845">
    <property type="entry name" value="Spore_permease"/>
    <property type="match status" value="1"/>
</dbReference>
<dbReference type="RefSeq" id="WP_183275847.1">
    <property type="nucleotide sequence ID" value="NZ_BLZR01000001.1"/>
</dbReference>
<feature type="transmembrane region" description="Helical" evidence="8">
    <location>
        <begin position="114"/>
        <end position="130"/>
    </location>
</feature>
<reference evidence="9 10" key="1">
    <citation type="submission" date="2020-07" db="EMBL/GenBank/DDBJ databases">
        <title>A new beta-1,3-glucan-decomposing anaerobic bacterium isolated from anoxic soil subjected to biological soil disinfestation.</title>
        <authorList>
            <person name="Ueki A."/>
            <person name="Tonouchi A."/>
        </authorList>
    </citation>
    <scope>NUCLEOTIDE SEQUENCE [LARGE SCALE GENOMIC DNA]</scope>
    <source>
        <strain evidence="9 10">TW1</strain>
    </source>
</reference>
<evidence type="ECO:0000256" key="7">
    <source>
        <dbReference type="ARBA" id="ARBA00023136"/>
    </source>
</evidence>
<feature type="transmembrane region" description="Helical" evidence="8">
    <location>
        <begin position="36"/>
        <end position="56"/>
    </location>
</feature>
<comment type="subcellular location">
    <subcellularLocation>
        <location evidence="1">Membrane</location>
        <topology evidence="1">Multi-pass membrane protein</topology>
    </subcellularLocation>
</comment>
<evidence type="ECO:0000313" key="9">
    <source>
        <dbReference type="EMBL" id="GFP74283.1"/>
    </source>
</evidence>
<keyword evidence="3" id="KW-0813">Transport</keyword>
<dbReference type="AlphaFoldDB" id="A0A6V8SHC2"/>
<feature type="transmembrane region" description="Helical" evidence="8">
    <location>
        <begin position="179"/>
        <end position="200"/>
    </location>
</feature>
<feature type="transmembrane region" description="Helical" evidence="8">
    <location>
        <begin position="212"/>
        <end position="234"/>
    </location>
</feature>
<keyword evidence="4" id="KW-0309">Germination</keyword>
<dbReference type="InterPro" id="IPR004761">
    <property type="entry name" value="Spore_GerAB"/>
</dbReference>
<protein>
    <submittedName>
        <fullName evidence="9">Uncharacterized protein</fullName>
    </submittedName>
</protein>
<comment type="similarity">
    <text evidence="2">Belongs to the amino acid-polyamine-organocation (APC) superfamily. Spore germination protein (SGP) (TC 2.A.3.9) family.</text>
</comment>
<feature type="transmembrane region" description="Helical" evidence="8">
    <location>
        <begin position="77"/>
        <end position="94"/>
    </location>
</feature>
<name>A0A6V8SHC2_9CLOT</name>
<dbReference type="NCBIfam" id="TIGR00912">
    <property type="entry name" value="2A0309"/>
    <property type="match status" value="1"/>
</dbReference>
<comment type="caution">
    <text evidence="9">The sequence shown here is derived from an EMBL/GenBank/DDBJ whole genome shotgun (WGS) entry which is preliminary data.</text>
</comment>
<evidence type="ECO:0000256" key="6">
    <source>
        <dbReference type="ARBA" id="ARBA00022989"/>
    </source>
</evidence>
<evidence type="ECO:0000256" key="8">
    <source>
        <dbReference type="SAM" id="Phobius"/>
    </source>
</evidence>
<keyword evidence="10" id="KW-1185">Reference proteome</keyword>
<dbReference type="EMBL" id="BLZR01000001">
    <property type="protein sequence ID" value="GFP74283.1"/>
    <property type="molecule type" value="Genomic_DNA"/>
</dbReference>
<accession>A0A6V8SHC2</accession>
<keyword evidence="5 8" id="KW-0812">Transmembrane</keyword>
<sequence>MEGLSSKHLILFIAGSMIVSMKIFSSIFISTGGRDTWFIGILSSIVFMILILYIVNTFSKAKTFNFREIVHGAIGDRFGEVYIWLFAVGLFISAGESAAVEASSIHVNIFIESPVWYIMLFFIVPAVYIASRNFNSVLNIVLIATSIVLITIVVIELLVHRYKHFDYLFPLFKYNSLYDQIRCGLEFLGGFSCVAIIFPLLKNVRKTRSFTFHFFIGVLLSVDLVCFAITGHIASMGSMRAKNILFPAFRQVQRISYGNFIENGQILVLILCTLGLMVKYILAINGIVMLFRNNIKNKLLFVTTLSILLYIYSLLIGNNAFRFMDILEINQYIYLVIFLIFPLILFSIYRAKHFHGNRGKLKLKKNC</sequence>
<evidence type="ECO:0000313" key="10">
    <source>
        <dbReference type="Proteomes" id="UP000580568"/>
    </source>
</evidence>